<keyword evidence="3" id="KW-1185">Reference proteome</keyword>
<dbReference type="AlphaFoldDB" id="A0A1L9Q0I0"/>
<proteinExistence type="predicted"/>
<reference evidence="3" key="1">
    <citation type="journal article" date="2017" name="Genome Biol.">
        <title>Comparative genomics reveals high biological diversity and specific adaptations in the industrially and medically important fungal genus Aspergillus.</title>
        <authorList>
            <person name="de Vries R.P."/>
            <person name="Riley R."/>
            <person name="Wiebenga A."/>
            <person name="Aguilar-Osorio G."/>
            <person name="Amillis S."/>
            <person name="Uchima C.A."/>
            <person name="Anderluh G."/>
            <person name="Asadollahi M."/>
            <person name="Askin M."/>
            <person name="Barry K."/>
            <person name="Battaglia E."/>
            <person name="Bayram O."/>
            <person name="Benocci T."/>
            <person name="Braus-Stromeyer S.A."/>
            <person name="Caldana C."/>
            <person name="Canovas D."/>
            <person name="Cerqueira G.C."/>
            <person name="Chen F."/>
            <person name="Chen W."/>
            <person name="Choi C."/>
            <person name="Clum A."/>
            <person name="Dos Santos R.A."/>
            <person name="Damasio A.R."/>
            <person name="Diallinas G."/>
            <person name="Emri T."/>
            <person name="Fekete E."/>
            <person name="Flipphi M."/>
            <person name="Freyberg S."/>
            <person name="Gallo A."/>
            <person name="Gournas C."/>
            <person name="Habgood R."/>
            <person name="Hainaut M."/>
            <person name="Harispe M.L."/>
            <person name="Henrissat B."/>
            <person name="Hilden K.S."/>
            <person name="Hope R."/>
            <person name="Hossain A."/>
            <person name="Karabika E."/>
            <person name="Karaffa L."/>
            <person name="Karanyi Z."/>
            <person name="Krasevec N."/>
            <person name="Kuo A."/>
            <person name="Kusch H."/>
            <person name="LaButti K."/>
            <person name="Lagendijk E.L."/>
            <person name="Lapidus A."/>
            <person name="Levasseur A."/>
            <person name="Lindquist E."/>
            <person name="Lipzen A."/>
            <person name="Logrieco A.F."/>
            <person name="MacCabe A."/>
            <person name="Maekelae M.R."/>
            <person name="Malavazi I."/>
            <person name="Melin P."/>
            <person name="Meyer V."/>
            <person name="Mielnichuk N."/>
            <person name="Miskei M."/>
            <person name="Molnar A.P."/>
            <person name="Mule G."/>
            <person name="Ngan C.Y."/>
            <person name="Orejas M."/>
            <person name="Orosz E."/>
            <person name="Ouedraogo J.P."/>
            <person name="Overkamp K.M."/>
            <person name="Park H.-S."/>
            <person name="Perrone G."/>
            <person name="Piumi F."/>
            <person name="Punt P.J."/>
            <person name="Ram A.F."/>
            <person name="Ramon A."/>
            <person name="Rauscher S."/>
            <person name="Record E."/>
            <person name="Riano-Pachon D.M."/>
            <person name="Robert V."/>
            <person name="Roehrig J."/>
            <person name="Ruller R."/>
            <person name="Salamov A."/>
            <person name="Salih N.S."/>
            <person name="Samson R.A."/>
            <person name="Sandor E."/>
            <person name="Sanguinetti M."/>
            <person name="Schuetze T."/>
            <person name="Sepcic K."/>
            <person name="Shelest E."/>
            <person name="Sherlock G."/>
            <person name="Sophianopoulou V."/>
            <person name="Squina F.M."/>
            <person name="Sun H."/>
            <person name="Susca A."/>
            <person name="Todd R.B."/>
            <person name="Tsang A."/>
            <person name="Unkles S.E."/>
            <person name="van de Wiele N."/>
            <person name="van Rossen-Uffink D."/>
            <person name="Oliveira J.V."/>
            <person name="Vesth T.C."/>
            <person name="Visser J."/>
            <person name="Yu J.-H."/>
            <person name="Zhou M."/>
            <person name="Andersen M.R."/>
            <person name="Archer D.B."/>
            <person name="Baker S.E."/>
            <person name="Benoit I."/>
            <person name="Brakhage A.A."/>
            <person name="Braus G.H."/>
            <person name="Fischer R."/>
            <person name="Frisvad J.C."/>
            <person name="Goldman G.H."/>
            <person name="Houbraken J."/>
            <person name="Oakley B."/>
            <person name="Pocsi I."/>
            <person name="Scazzocchio C."/>
            <person name="Seiboth B."/>
            <person name="vanKuyk P.A."/>
            <person name="Wortman J."/>
            <person name="Dyer P.S."/>
            <person name="Grigoriev I.V."/>
        </authorList>
    </citation>
    <scope>NUCLEOTIDE SEQUENCE [LARGE SCALE GENOMIC DNA]</scope>
    <source>
        <strain evidence="3">CBS 583.65</strain>
    </source>
</reference>
<evidence type="ECO:0000256" key="1">
    <source>
        <dbReference type="SAM" id="Coils"/>
    </source>
</evidence>
<gene>
    <name evidence="2" type="ORF">ASPVEDRAFT_33447</name>
</gene>
<protein>
    <recommendedName>
        <fullName evidence="4">Mitochondria-eating protein C-terminal domain-containing protein</fullName>
    </recommendedName>
</protein>
<dbReference type="OrthoDB" id="4501024at2759"/>
<accession>A0A1L9Q0I0</accession>
<evidence type="ECO:0000313" key="2">
    <source>
        <dbReference type="EMBL" id="OJJ07216.1"/>
    </source>
</evidence>
<organism evidence="2 3">
    <name type="scientific">Aspergillus versicolor CBS 583.65</name>
    <dbReference type="NCBI Taxonomy" id="1036611"/>
    <lineage>
        <taxon>Eukaryota</taxon>
        <taxon>Fungi</taxon>
        <taxon>Dikarya</taxon>
        <taxon>Ascomycota</taxon>
        <taxon>Pezizomycotina</taxon>
        <taxon>Eurotiomycetes</taxon>
        <taxon>Eurotiomycetidae</taxon>
        <taxon>Eurotiales</taxon>
        <taxon>Aspergillaceae</taxon>
        <taxon>Aspergillus</taxon>
        <taxon>Aspergillus subgen. Nidulantes</taxon>
    </lineage>
</organism>
<dbReference type="VEuPathDB" id="FungiDB:ASPVEDRAFT_33447"/>
<dbReference type="GeneID" id="63726246"/>
<dbReference type="EMBL" id="KV878136">
    <property type="protein sequence ID" value="OJJ07216.1"/>
    <property type="molecule type" value="Genomic_DNA"/>
</dbReference>
<keyword evidence="1" id="KW-0175">Coiled coil</keyword>
<name>A0A1L9Q0I0_ASPVE</name>
<dbReference type="RefSeq" id="XP_040672978.1">
    <property type="nucleotide sequence ID" value="XM_040810735.1"/>
</dbReference>
<feature type="coiled-coil region" evidence="1">
    <location>
        <begin position="45"/>
        <end position="72"/>
    </location>
</feature>
<evidence type="ECO:0008006" key="4">
    <source>
        <dbReference type="Google" id="ProtNLM"/>
    </source>
</evidence>
<sequence>MGFSWNVWPWPWASPVHMQQLRQRNYWEDNYRKVRRTLNAQEVFAASLYDENRALKEQVATLQNENLAAAERSRRQEELLLGARTHASQQEKQYQQQVNRLYARMHTLQSGPARLTDESVRDQMGRLCFELDTWVKLNFRDTDDLEPIAESEELHSTSPQRCSWLQAYVLNFVQVLIFAPRRFGLNDDEPFGHCVAEIEDSVHQTNSQAAFHNWKLATGSAIEELTKEQQNGTLAYIIQHIETEFRPATPQRSNSRKQQLRTFLENCVALKNTLARQPDNFTFFRSPAGAEFSAGAMTSFDGRERGTVKHSLWPALVKHDGATPYVIIHAELVWMAD</sequence>
<dbReference type="Proteomes" id="UP000184073">
    <property type="component" value="Unassembled WGS sequence"/>
</dbReference>
<evidence type="ECO:0000313" key="3">
    <source>
        <dbReference type="Proteomes" id="UP000184073"/>
    </source>
</evidence>